<dbReference type="AlphaFoldDB" id="A0AAD8K6D2"/>
<evidence type="ECO:0000313" key="2">
    <source>
        <dbReference type="Proteomes" id="UP001229421"/>
    </source>
</evidence>
<name>A0AAD8K6D2_TARER</name>
<dbReference type="InterPro" id="IPR028082">
    <property type="entry name" value="Peripla_BP_I"/>
</dbReference>
<keyword evidence="2" id="KW-1185">Reference proteome</keyword>
<organism evidence="1 2">
    <name type="scientific">Tagetes erecta</name>
    <name type="common">African marigold</name>
    <dbReference type="NCBI Taxonomy" id="13708"/>
    <lineage>
        <taxon>Eukaryota</taxon>
        <taxon>Viridiplantae</taxon>
        <taxon>Streptophyta</taxon>
        <taxon>Embryophyta</taxon>
        <taxon>Tracheophyta</taxon>
        <taxon>Spermatophyta</taxon>
        <taxon>Magnoliopsida</taxon>
        <taxon>eudicotyledons</taxon>
        <taxon>Gunneridae</taxon>
        <taxon>Pentapetalae</taxon>
        <taxon>asterids</taxon>
        <taxon>campanulids</taxon>
        <taxon>Asterales</taxon>
        <taxon>Asteraceae</taxon>
        <taxon>Asteroideae</taxon>
        <taxon>Heliantheae alliance</taxon>
        <taxon>Tageteae</taxon>
        <taxon>Tagetes</taxon>
    </lineage>
</organism>
<evidence type="ECO:0000313" key="1">
    <source>
        <dbReference type="EMBL" id="KAK1416728.1"/>
    </source>
</evidence>
<protein>
    <recommendedName>
        <fullName evidence="3">Receptor ligand binding region domain-containing protein</fullName>
    </recommendedName>
</protein>
<sequence length="149" mass="16356">MSLHSAPLTIAHQTNIHNFFTFSSGWCLQRASLTSLKGFTRIGVILDQASRPGKEAKVSIEIAIQEFNNETNQSSVLYIQNSRSKPIHAAIAAKELIDKHNVKLKAILGGHAWEEASTIPKVISESVHHWYTAAPASDQSMAIFCSVCI</sequence>
<accession>A0AAD8K6D2</accession>
<dbReference type="Proteomes" id="UP001229421">
    <property type="component" value="Unassembled WGS sequence"/>
</dbReference>
<dbReference type="Gene3D" id="3.40.50.2300">
    <property type="match status" value="1"/>
</dbReference>
<dbReference type="SUPFAM" id="SSF53822">
    <property type="entry name" value="Periplasmic binding protein-like I"/>
    <property type="match status" value="1"/>
</dbReference>
<dbReference type="EMBL" id="JAUHHV010000007">
    <property type="protein sequence ID" value="KAK1416728.1"/>
    <property type="molecule type" value="Genomic_DNA"/>
</dbReference>
<reference evidence="1" key="1">
    <citation type="journal article" date="2023" name="bioRxiv">
        <title>Improved chromosome-level genome assembly for marigold (Tagetes erecta).</title>
        <authorList>
            <person name="Jiang F."/>
            <person name="Yuan L."/>
            <person name="Wang S."/>
            <person name="Wang H."/>
            <person name="Xu D."/>
            <person name="Wang A."/>
            <person name="Fan W."/>
        </authorList>
    </citation>
    <scope>NUCLEOTIDE SEQUENCE</scope>
    <source>
        <strain evidence="1">WSJ</strain>
        <tissue evidence="1">Leaf</tissue>
    </source>
</reference>
<evidence type="ECO:0008006" key="3">
    <source>
        <dbReference type="Google" id="ProtNLM"/>
    </source>
</evidence>
<proteinExistence type="predicted"/>
<comment type="caution">
    <text evidence="1">The sequence shown here is derived from an EMBL/GenBank/DDBJ whole genome shotgun (WGS) entry which is preliminary data.</text>
</comment>
<gene>
    <name evidence="1" type="ORF">QVD17_25844</name>
</gene>